<accession>A0A148KKZ2</accession>
<comment type="caution">
    <text evidence="1">The sequence shown here is derived from an EMBL/GenBank/DDBJ whole genome shotgun (WGS) entry which is preliminary data.</text>
</comment>
<dbReference type="GO" id="GO:0016740">
    <property type="term" value="F:transferase activity"/>
    <property type="evidence" value="ECO:0007669"/>
    <property type="project" value="UniProtKB-KW"/>
</dbReference>
<organism evidence="1 2">
    <name type="scientific">Paraglaciecola hydrolytica</name>
    <dbReference type="NCBI Taxonomy" id="1799789"/>
    <lineage>
        <taxon>Bacteria</taxon>
        <taxon>Pseudomonadati</taxon>
        <taxon>Pseudomonadota</taxon>
        <taxon>Gammaproteobacteria</taxon>
        <taxon>Alteromonadales</taxon>
        <taxon>Alteromonadaceae</taxon>
        <taxon>Paraglaciecola</taxon>
    </lineage>
</organism>
<name>A0A148KKZ2_9ALTE</name>
<keyword evidence="1" id="KW-0808">Transferase</keyword>
<feature type="non-terminal residue" evidence="1">
    <location>
        <position position="1"/>
    </location>
</feature>
<evidence type="ECO:0000313" key="1">
    <source>
        <dbReference type="EMBL" id="KXI26973.1"/>
    </source>
</evidence>
<dbReference type="InterPro" id="IPR011990">
    <property type="entry name" value="TPR-like_helical_dom_sf"/>
</dbReference>
<dbReference type="RefSeq" id="WP_068381911.1">
    <property type="nucleotide sequence ID" value="NZ_LSNE01000018.1"/>
</dbReference>
<dbReference type="EMBL" id="LSNE01000018">
    <property type="protein sequence ID" value="KXI26973.1"/>
    <property type="molecule type" value="Genomic_DNA"/>
</dbReference>
<dbReference type="Gene3D" id="1.25.40.10">
    <property type="entry name" value="Tetratricopeptide repeat domain"/>
    <property type="match status" value="1"/>
</dbReference>
<reference evidence="2" key="1">
    <citation type="submission" date="2016-02" db="EMBL/GenBank/DDBJ databases">
        <authorList>
            <person name="Schultz-Johansen M."/>
            <person name="Glaring M.A."/>
            <person name="Bech P.K."/>
            <person name="Stougaard P."/>
        </authorList>
    </citation>
    <scope>NUCLEOTIDE SEQUENCE [LARGE SCALE GENOMIC DNA]</scope>
    <source>
        <strain evidence="2">S66</strain>
    </source>
</reference>
<dbReference type="STRING" id="1799789.AX660_02440"/>
<sequence>DSHQNDVELLSLFGSATESIRDIDELNLAPPEELLFRQVISKLHKALKSDRGEFEEDILIGLSTATRMMSRQYDELSEFCYKRLVELSPSNPAYHYGLGLYCKTRGLFEEGLRANETGLKLLDEPRQAYLWNLGICATGAGEGEKALKIWKNIGNKIEMGAFDLPEGRYPSCKVKLAEFPLAERNQNNDHSGLQETIWIERLSPCHGIIRSVLYHNLGVDYGDVILIDGAPITYHKYGDQKIPVFPHLATLLKRQYAFYDFAAIQQEKGQISEISESLEQDSVIYVHTENFRILCNTCWLDPDNNHEQHEEAKKNIVTGRIASPNTISAKELLSQIDKAIGLLANCKIYSPQLVQLAGYEKRAEIERKRYSLIVDN</sequence>
<protein>
    <submittedName>
        <fullName evidence="1">Prenyltransferase</fullName>
    </submittedName>
</protein>
<dbReference type="SUPFAM" id="SSF48452">
    <property type="entry name" value="TPR-like"/>
    <property type="match status" value="1"/>
</dbReference>
<dbReference type="AlphaFoldDB" id="A0A148KKZ2"/>
<evidence type="ECO:0000313" key="2">
    <source>
        <dbReference type="Proteomes" id="UP000070299"/>
    </source>
</evidence>
<proteinExistence type="predicted"/>
<dbReference type="Proteomes" id="UP000070299">
    <property type="component" value="Unassembled WGS sequence"/>
</dbReference>
<gene>
    <name evidence="1" type="ORF">AX660_02440</name>
</gene>
<keyword evidence="2" id="KW-1185">Reference proteome</keyword>